<keyword evidence="2" id="KW-1185">Reference proteome</keyword>
<sequence>MENYSNRLHHPIKTLRVYTKNEQVFAQYGNSGWAVIPFQWVPVPLFNP</sequence>
<dbReference type="AlphaFoldDB" id="A0A850NID7"/>
<gene>
    <name evidence="1" type="ORF">GUA46_07515</name>
</gene>
<comment type="caution">
    <text evidence="1">The sequence shown here is derived from an EMBL/GenBank/DDBJ whole genome shotgun (WGS) entry which is preliminary data.</text>
</comment>
<accession>A0A850NID7</accession>
<dbReference type="RefSeq" id="WP_176619972.1">
    <property type="nucleotide sequence ID" value="NZ_WYET01000004.1"/>
</dbReference>
<evidence type="ECO:0000313" key="1">
    <source>
        <dbReference type="EMBL" id="NVN18185.1"/>
    </source>
</evidence>
<dbReference type="EMBL" id="WYET01000004">
    <property type="protein sequence ID" value="NVN18185.1"/>
    <property type="molecule type" value="Genomic_DNA"/>
</dbReference>
<organism evidence="1 2">
    <name type="scientific">Flagellimonas chongwuensis</name>
    <dbReference type="NCBI Taxonomy" id="2697365"/>
    <lineage>
        <taxon>Bacteria</taxon>
        <taxon>Pseudomonadati</taxon>
        <taxon>Bacteroidota</taxon>
        <taxon>Flavobacteriia</taxon>
        <taxon>Flavobacteriales</taxon>
        <taxon>Flavobacteriaceae</taxon>
        <taxon>Flagellimonas</taxon>
    </lineage>
</organism>
<proteinExistence type="predicted"/>
<dbReference type="Proteomes" id="UP000558089">
    <property type="component" value="Unassembled WGS sequence"/>
</dbReference>
<protein>
    <submittedName>
        <fullName evidence="1">Uncharacterized protein</fullName>
    </submittedName>
</protein>
<reference evidence="1 2" key="1">
    <citation type="submission" date="2020-01" db="EMBL/GenBank/DDBJ databases">
        <title>Draft Genome Analysis of Muricauda sp. HICW Isolated from coastal seawater of PR China.</title>
        <authorList>
            <person name="Chen M.-X."/>
        </authorList>
    </citation>
    <scope>NUCLEOTIDE SEQUENCE [LARGE SCALE GENOMIC DNA]</scope>
    <source>
        <strain evidence="1 2">HICW</strain>
    </source>
</reference>
<name>A0A850NID7_9FLAO</name>
<evidence type="ECO:0000313" key="2">
    <source>
        <dbReference type="Proteomes" id="UP000558089"/>
    </source>
</evidence>